<name>A0A7N0UWG2_KALFE</name>
<sequence length="75" mass="8367">MQKHQRNNRENWKGEIAPPTGTTNQGPKAYRKKANGHTETRTDPSQAPEKLHRFTLRAAARPTSSTSVGHHSDPP</sequence>
<feature type="region of interest" description="Disordered" evidence="1">
    <location>
        <begin position="1"/>
        <end position="75"/>
    </location>
</feature>
<protein>
    <submittedName>
        <fullName evidence="2">Uncharacterized protein</fullName>
    </submittedName>
</protein>
<organism evidence="2 3">
    <name type="scientific">Kalanchoe fedtschenkoi</name>
    <name type="common">Lavender scallops</name>
    <name type="synonym">South American air plant</name>
    <dbReference type="NCBI Taxonomy" id="63787"/>
    <lineage>
        <taxon>Eukaryota</taxon>
        <taxon>Viridiplantae</taxon>
        <taxon>Streptophyta</taxon>
        <taxon>Embryophyta</taxon>
        <taxon>Tracheophyta</taxon>
        <taxon>Spermatophyta</taxon>
        <taxon>Magnoliopsida</taxon>
        <taxon>eudicotyledons</taxon>
        <taxon>Gunneridae</taxon>
        <taxon>Pentapetalae</taxon>
        <taxon>Saxifragales</taxon>
        <taxon>Crassulaceae</taxon>
        <taxon>Kalanchoe</taxon>
    </lineage>
</organism>
<evidence type="ECO:0000313" key="2">
    <source>
        <dbReference type="EnsemblPlants" id="Kaladp0090s0050.1.v1.1.CDS.1"/>
    </source>
</evidence>
<dbReference type="EnsemblPlants" id="Kaladp0090s0050.1.v1.1">
    <property type="protein sequence ID" value="Kaladp0090s0050.1.v1.1.CDS.1"/>
    <property type="gene ID" value="Kaladp0090s0050.v1.1"/>
</dbReference>
<reference evidence="2" key="1">
    <citation type="submission" date="2021-01" db="UniProtKB">
        <authorList>
            <consortium name="EnsemblPlants"/>
        </authorList>
    </citation>
    <scope>IDENTIFICATION</scope>
</reference>
<dbReference type="Proteomes" id="UP000594263">
    <property type="component" value="Unplaced"/>
</dbReference>
<accession>A0A7N0UWG2</accession>
<evidence type="ECO:0000256" key="1">
    <source>
        <dbReference type="SAM" id="MobiDB-lite"/>
    </source>
</evidence>
<dbReference type="Gramene" id="Kaladp0090s0050.1.v1.1">
    <property type="protein sequence ID" value="Kaladp0090s0050.1.v1.1.CDS.1"/>
    <property type="gene ID" value="Kaladp0090s0050.v1.1"/>
</dbReference>
<evidence type="ECO:0000313" key="3">
    <source>
        <dbReference type="Proteomes" id="UP000594263"/>
    </source>
</evidence>
<proteinExistence type="predicted"/>
<dbReference type="AlphaFoldDB" id="A0A7N0UWG2"/>
<keyword evidence="3" id="KW-1185">Reference proteome</keyword>